<comment type="similarity">
    <text evidence="1">Belongs to the PPR family. P subfamily.</text>
</comment>
<dbReference type="EMBL" id="KV454410">
    <property type="protein sequence ID" value="ODQ65128.1"/>
    <property type="molecule type" value="Genomic_DNA"/>
</dbReference>
<gene>
    <name evidence="2" type="ORF">NADFUDRAFT_79054</name>
</gene>
<organism evidence="2 3">
    <name type="scientific">Nadsonia fulvescens var. elongata DSM 6958</name>
    <dbReference type="NCBI Taxonomy" id="857566"/>
    <lineage>
        <taxon>Eukaryota</taxon>
        <taxon>Fungi</taxon>
        <taxon>Dikarya</taxon>
        <taxon>Ascomycota</taxon>
        <taxon>Saccharomycotina</taxon>
        <taxon>Dipodascomycetes</taxon>
        <taxon>Dipodascales</taxon>
        <taxon>Dipodascales incertae sedis</taxon>
        <taxon>Nadsonia</taxon>
    </lineage>
</organism>
<protein>
    <recommendedName>
        <fullName evidence="4">Mitochondrial group I intron splicing factor CCM1</fullName>
    </recommendedName>
</protein>
<dbReference type="PANTHER" id="PTHR46128">
    <property type="entry name" value="MITOCHONDRIAL GROUP I INTRON SPLICING FACTOR CCM1"/>
    <property type="match status" value="1"/>
</dbReference>
<dbReference type="Proteomes" id="UP000095009">
    <property type="component" value="Unassembled WGS sequence"/>
</dbReference>
<evidence type="ECO:0000313" key="2">
    <source>
        <dbReference type="EMBL" id="ODQ65128.1"/>
    </source>
</evidence>
<evidence type="ECO:0000313" key="3">
    <source>
        <dbReference type="Proteomes" id="UP000095009"/>
    </source>
</evidence>
<evidence type="ECO:0008006" key="4">
    <source>
        <dbReference type="Google" id="ProtNLM"/>
    </source>
</evidence>
<keyword evidence="3" id="KW-1185">Reference proteome</keyword>
<reference evidence="2 3" key="1">
    <citation type="journal article" date="2016" name="Proc. Natl. Acad. Sci. U.S.A.">
        <title>Comparative genomics of biotechnologically important yeasts.</title>
        <authorList>
            <person name="Riley R."/>
            <person name="Haridas S."/>
            <person name="Wolfe K.H."/>
            <person name="Lopes M.R."/>
            <person name="Hittinger C.T."/>
            <person name="Goeker M."/>
            <person name="Salamov A.A."/>
            <person name="Wisecaver J.H."/>
            <person name="Long T.M."/>
            <person name="Calvey C.H."/>
            <person name="Aerts A.L."/>
            <person name="Barry K.W."/>
            <person name="Choi C."/>
            <person name="Clum A."/>
            <person name="Coughlan A.Y."/>
            <person name="Deshpande S."/>
            <person name="Douglass A.P."/>
            <person name="Hanson S.J."/>
            <person name="Klenk H.-P."/>
            <person name="LaButti K.M."/>
            <person name="Lapidus A."/>
            <person name="Lindquist E.A."/>
            <person name="Lipzen A.M."/>
            <person name="Meier-Kolthoff J.P."/>
            <person name="Ohm R.A."/>
            <person name="Otillar R.P."/>
            <person name="Pangilinan J.L."/>
            <person name="Peng Y."/>
            <person name="Rokas A."/>
            <person name="Rosa C.A."/>
            <person name="Scheuner C."/>
            <person name="Sibirny A.A."/>
            <person name="Slot J.C."/>
            <person name="Stielow J.B."/>
            <person name="Sun H."/>
            <person name="Kurtzman C.P."/>
            <person name="Blackwell M."/>
            <person name="Grigoriev I.V."/>
            <person name="Jeffries T.W."/>
        </authorList>
    </citation>
    <scope>NUCLEOTIDE SEQUENCE [LARGE SCALE GENOMIC DNA]</scope>
    <source>
        <strain evidence="2 3">DSM 6958</strain>
    </source>
</reference>
<sequence>MISSLGIPGRRIPGPPLQRLFQRTPYPGTTLSKAKFIINYNQSAKLLKNKAARLERIAKQRFQESFDDNSDLVKGTDPNIAVVVPLVNELGELEDRVVPWMILKNKADEVKKLSNVNNTSSINPKRRVPSLARLAVKRGGTATVKPDTTGMTSGRFVNSSSPTILSNEQFQQDQLMRFFKDAREQINNTTLRVKDPEAQKREYITTLSGLVQEMQVDNNSSPREMESNLKQRHETWQAIKKLLNIIVSKSLIEEVPVETLTELRNLVNCPSLTGVTPQQAIKTVGDAIYSSDRLRLDAFNEKDYIAALFSANRKADQTQGLNIWAARMNHTTIASYWFWIDIGINQYIKLNQMQKVEQYAAESLQKFTYISPSTIVAIVNMYAVNGELAMSLKWYHTLYDMFVAFKNTPDEPELPEGVTEQLMSQWVQLGQHDKVTAVMGKVYNRKTYPNQTHFLTVLTSFLKNDYVNEAISIIEDIDRHKMGISLETALATFDKVTRNITLQSASLNLKPAALFEKLNGQIDTVVKSLIDQTPAVLDSAYFYKIWLRALSNSRSKDIMLVIHAMVKRGITPQGHHMVWVIKGLLARKQSSQAHKLLEQMETSFTKTPVTYTSAENEEVTIEFPQPDASIYALFIQDAARRLKFSEITPILARMASYGVIPNSALYNVLFHALYRQKQFGNVWGEYEAMLSRVKLDTTLSSGIDFTIYRTLWRVLLDTHRTPRASRNTISTANTNSDIPSLPELGNALAAPSPSPRTLFSRMINTPYPSPAASIPLLKDDLPVLVLQTFLVSGDISGALAVLRYWRKDLGISVVGLKIMPIINMVSKAKERVMRFRGRQRLISKGLFDSSESTSSISTFSPLSVNEGRLLDTATTQKSQLLQINRKEDLDTLNALIGQSGWDPASAINNQLWTTTTSEEVSESEMPAEKIEKAILVDNGVWMYLVSMLLDCGYETSMPRTIEAVEAAYEQMVNG</sequence>
<dbReference type="STRING" id="857566.A0A1E3PIE0"/>
<dbReference type="Gene3D" id="1.25.40.10">
    <property type="entry name" value="Tetratricopeptide repeat domain"/>
    <property type="match status" value="1"/>
</dbReference>
<proteinExistence type="inferred from homology"/>
<accession>A0A1E3PIE0</accession>
<dbReference type="OrthoDB" id="185373at2759"/>
<name>A0A1E3PIE0_9ASCO</name>
<dbReference type="InterPro" id="IPR011990">
    <property type="entry name" value="TPR-like_helical_dom_sf"/>
</dbReference>
<evidence type="ECO:0000256" key="1">
    <source>
        <dbReference type="ARBA" id="ARBA00007626"/>
    </source>
</evidence>
<dbReference type="AlphaFoldDB" id="A0A1E3PIE0"/>
<dbReference type="PANTHER" id="PTHR46128:SF193">
    <property type="entry name" value="TETRATRICOPEPTIDE-LIKE HELICAL DOMAIN SUPERFAMILY"/>
    <property type="match status" value="1"/>
</dbReference>
<dbReference type="InterPro" id="IPR050872">
    <property type="entry name" value="PPR_P_subfamily"/>
</dbReference>